<dbReference type="PANTHER" id="PTHR35176">
    <property type="entry name" value="HEME OXYGENASE HI_0854-RELATED"/>
    <property type="match status" value="1"/>
</dbReference>
<dbReference type="RefSeq" id="WP_133739569.1">
    <property type="nucleotide sequence ID" value="NZ_SNYN01000001.1"/>
</dbReference>
<reference evidence="3 4" key="1">
    <citation type="submission" date="2019-03" db="EMBL/GenBank/DDBJ databases">
        <title>Genomic Encyclopedia of Type Strains, Phase IV (KMG-IV): sequencing the most valuable type-strain genomes for metagenomic binning, comparative biology and taxonomic classification.</title>
        <authorList>
            <person name="Goeker M."/>
        </authorList>
    </citation>
    <scope>NUCLEOTIDE SEQUENCE [LARGE SCALE GENOMIC DNA]</scope>
    <source>
        <strain evidence="3 4">DSM 46770</strain>
    </source>
</reference>
<dbReference type="OrthoDB" id="4551790at2"/>
<dbReference type="GO" id="GO:0016627">
    <property type="term" value="F:oxidoreductase activity, acting on the CH-CH group of donors"/>
    <property type="evidence" value="ECO:0007669"/>
    <property type="project" value="TreeGrafter"/>
</dbReference>
<keyword evidence="1" id="KW-0560">Oxidoreductase</keyword>
<dbReference type="Proteomes" id="UP000295281">
    <property type="component" value="Unassembled WGS sequence"/>
</dbReference>
<dbReference type="GO" id="GO:0005829">
    <property type="term" value="C:cytosol"/>
    <property type="evidence" value="ECO:0007669"/>
    <property type="project" value="TreeGrafter"/>
</dbReference>
<dbReference type="EMBL" id="SNYN01000001">
    <property type="protein sequence ID" value="TDQ54968.1"/>
    <property type="molecule type" value="Genomic_DNA"/>
</dbReference>
<dbReference type="PANTHER" id="PTHR35176:SF1">
    <property type="entry name" value="F420H(2)-DEPENDENT BILIVERDIN REDUCTASE"/>
    <property type="match status" value="1"/>
</dbReference>
<evidence type="ECO:0000313" key="4">
    <source>
        <dbReference type="Proteomes" id="UP000295281"/>
    </source>
</evidence>
<keyword evidence="4" id="KW-1185">Reference proteome</keyword>
<evidence type="ECO:0000259" key="2">
    <source>
        <dbReference type="Pfam" id="PF01243"/>
    </source>
</evidence>
<dbReference type="InterPro" id="IPR012349">
    <property type="entry name" value="Split_barrel_FMN-bd"/>
</dbReference>
<dbReference type="Gene3D" id="2.30.110.10">
    <property type="entry name" value="Electron Transport, Fmn-binding Protein, Chain A"/>
    <property type="match status" value="1"/>
</dbReference>
<comment type="caution">
    <text evidence="3">The sequence shown here is derived from an EMBL/GenBank/DDBJ whole genome shotgun (WGS) entry which is preliminary data.</text>
</comment>
<dbReference type="GO" id="GO:0070967">
    <property type="term" value="F:coenzyme F420 binding"/>
    <property type="evidence" value="ECO:0007669"/>
    <property type="project" value="TreeGrafter"/>
</dbReference>
<feature type="domain" description="Pyridoxamine 5'-phosphate oxidase N-terminal" evidence="2">
    <location>
        <begin position="9"/>
        <end position="127"/>
    </location>
</feature>
<dbReference type="InterPro" id="IPR011576">
    <property type="entry name" value="Pyridox_Oxase_N"/>
</dbReference>
<dbReference type="SUPFAM" id="SSF50475">
    <property type="entry name" value="FMN-binding split barrel"/>
    <property type="match status" value="1"/>
</dbReference>
<sequence length="135" mass="14469">MAAPHLRSDPAFLAFWEERHIGFLSTARPDGTPHLVPVGVTYDSEAGVARVITSGGSRKARNVRAGGPGAVVAVSQADGARWATLEGTAVVNDDPAAVADAVERYTRRYRPPRPNPERVVIEITVTRTMGTVKPR</sequence>
<evidence type="ECO:0000256" key="1">
    <source>
        <dbReference type="ARBA" id="ARBA00023002"/>
    </source>
</evidence>
<dbReference type="AlphaFoldDB" id="A0A4R6V891"/>
<dbReference type="InterPro" id="IPR019920">
    <property type="entry name" value="F420-binding_dom_put"/>
</dbReference>
<evidence type="ECO:0000313" key="3">
    <source>
        <dbReference type="EMBL" id="TDQ54968.1"/>
    </source>
</evidence>
<proteinExistence type="predicted"/>
<gene>
    <name evidence="3" type="ORF">EV190_101287</name>
</gene>
<name>A0A4R6V891_9ACTN</name>
<dbReference type="NCBIfam" id="TIGR03618">
    <property type="entry name" value="Rv1155_F420"/>
    <property type="match status" value="1"/>
</dbReference>
<protein>
    <submittedName>
        <fullName evidence="3">PPOX class probable F420-dependent enzyme</fullName>
    </submittedName>
</protein>
<dbReference type="InterPro" id="IPR052019">
    <property type="entry name" value="F420H2_bilvrd_red/Heme_oxyg"/>
</dbReference>
<accession>A0A4R6V891</accession>
<organism evidence="3 4">
    <name type="scientific">Actinorugispora endophytica</name>
    <dbReference type="NCBI Taxonomy" id="1605990"/>
    <lineage>
        <taxon>Bacteria</taxon>
        <taxon>Bacillati</taxon>
        <taxon>Actinomycetota</taxon>
        <taxon>Actinomycetes</taxon>
        <taxon>Streptosporangiales</taxon>
        <taxon>Nocardiopsidaceae</taxon>
        <taxon>Actinorugispora</taxon>
    </lineage>
</organism>
<dbReference type="Pfam" id="PF01243">
    <property type="entry name" value="PNPOx_N"/>
    <property type="match status" value="1"/>
</dbReference>